<name>A0ABX6T825_9SPHN</name>
<protein>
    <recommendedName>
        <fullName evidence="3">META domain-containing protein</fullName>
    </recommendedName>
</protein>
<sequence length="124" mass="13768">MREILGLLVMAALAVAAPAEPLKFAGLYRISQMEMAGGLELRPDGRFRYAFDYGAVSEESEGTWAVRDGTVLLTTDPMPPPAECDRGFASACFRDTPLTADDENLILWRWDARIVLKPVQPRPR</sequence>
<evidence type="ECO:0008006" key="3">
    <source>
        <dbReference type="Google" id="ProtNLM"/>
    </source>
</evidence>
<dbReference type="Proteomes" id="UP000516105">
    <property type="component" value="Chromosome"/>
</dbReference>
<dbReference type="RefSeq" id="WP_187708058.1">
    <property type="nucleotide sequence ID" value="NZ_CP060782.1"/>
</dbReference>
<reference evidence="1 2" key="1">
    <citation type="submission" date="2020-08" db="EMBL/GenBank/DDBJ databases">
        <title>Genome sequence of Sphingomonas sediminicola KACC 15039T.</title>
        <authorList>
            <person name="Hyun D.-W."/>
            <person name="Bae J.-W."/>
        </authorList>
    </citation>
    <scope>NUCLEOTIDE SEQUENCE [LARGE SCALE GENOMIC DNA]</scope>
    <source>
        <strain evidence="1 2">KACC 15039</strain>
    </source>
</reference>
<keyword evidence="2" id="KW-1185">Reference proteome</keyword>
<evidence type="ECO:0000313" key="1">
    <source>
        <dbReference type="EMBL" id="QNP45102.1"/>
    </source>
</evidence>
<dbReference type="EMBL" id="CP060782">
    <property type="protein sequence ID" value="QNP45102.1"/>
    <property type="molecule type" value="Genomic_DNA"/>
</dbReference>
<gene>
    <name evidence="1" type="ORF">H9L14_10550</name>
</gene>
<accession>A0ABX6T825</accession>
<evidence type="ECO:0000313" key="2">
    <source>
        <dbReference type="Proteomes" id="UP000516105"/>
    </source>
</evidence>
<proteinExistence type="predicted"/>
<organism evidence="1 2">
    <name type="scientific">Sphingomonas sediminicola</name>
    <dbReference type="NCBI Taxonomy" id="386874"/>
    <lineage>
        <taxon>Bacteria</taxon>
        <taxon>Pseudomonadati</taxon>
        <taxon>Pseudomonadota</taxon>
        <taxon>Alphaproteobacteria</taxon>
        <taxon>Sphingomonadales</taxon>
        <taxon>Sphingomonadaceae</taxon>
        <taxon>Sphingomonas</taxon>
    </lineage>
</organism>